<dbReference type="EMBL" id="KX223739">
    <property type="protein sequence ID" value="AOH69147.1"/>
    <property type="molecule type" value="Genomic_DNA"/>
</dbReference>
<name>A0A1D5APJ9_9VIRU</name>
<evidence type="ECO:0000256" key="1">
    <source>
        <dbReference type="SAM" id="MobiDB-lite"/>
    </source>
</evidence>
<accession>A0A1D5APJ9</accession>
<feature type="region of interest" description="Disordered" evidence="1">
    <location>
        <begin position="99"/>
        <end position="119"/>
    </location>
</feature>
<feature type="compositionally biased region" description="Polar residues" evidence="1">
    <location>
        <begin position="99"/>
        <end position="110"/>
    </location>
</feature>
<proteinExistence type="predicted"/>
<reference evidence="2" key="1">
    <citation type="journal article" date="2016" name="PLoS ONE">
        <title>Analysis of Genetic Variation across the Encapsidated Genome of Microplitis demolitor Bracovirus in Parasitoid Wasps.</title>
        <authorList>
            <person name="Burke G.R."/>
        </authorList>
    </citation>
    <scope>NUCLEOTIDE SEQUENCE</scope>
    <source>
        <strain evidence="2">UGA</strain>
    </source>
</reference>
<sequence>MENLDANYVELSSRIFVPKDWPVGGFKKLLLSLAKKVIDNVVTDQMVVLQVNRVPTILVQYQDKNGTYYVFEKVRDQELTDAFMIDVVINKNIIRGRNSTGAGTSTSENASAERGDENSNNEVSFDDYVICTYETYNRTAHYVVPATQVIQTMRPERNISRAAYQHTSGDVERCLLFRIMKIIY</sequence>
<evidence type="ECO:0000313" key="2">
    <source>
        <dbReference type="EMBL" id="AOH69147.1"/>
    </source>
</evidence>
<gene>
    <name evidence="2" type="ORF">A6F54_78</name>
</gene>
<organism evidence="2">
    <name type="scientific">Microplitis mediator bracovirus</name>
    <dbReference type="NCBI Taxonomy" id="1836595"/>
    <lineage>
        <taxon>Viruses</taxon>
        <taxon>Viruses incertae sedis</taxon>
        <taxon>Polydnaviriformidae</taxon>
        <taxon>Bracoviriform</taxon>
    </lineage>
</organism>
<evidence type="ECO:0008006" key="3">
    <source>
        <dbReference type="Google" id="ProtNLM"/>
    </source>
</evidence>
<protein>
    <recommendedName>
        <fullName evidence="3">BV8 family protein</fullName>
    </recommendedName>
</protein>